<dbReference type="SUPFAM" id="SSF54637">
    <property type="entry name" value="Thioesterase/thiol ester dehydrase-isomerase"/>
    <property type="match status" value="2"/>
</dbReference>
<dbReference type="Pfam" id="PF01643">
    <property type="entry name" value="Acyl-ACP_TE"/>
    <property type="match status" value="1"/>
</dbReference>
<proteinExistence type="predicted"/>
<evidence type="ECO:0000259" key="1">
    <source>
        <dbReference type="Pfam" id="PF01643"/>
    </source>
</evidence>
<gene>
    <name evidence="3" type="ORF">DYE49_02825</name>
</gene>
<dbReference type="InterPro" id="IPR002864">
    <property type="entry name" value="Acyl-ACP_thioesterase_NHD"/>
</dbReference>
<dbReference type="KEGG" id="trc:DYE49_02825"/>
<sequence>MMKFKNPESTDLHFFKTIYQPKFFNGNVDLAHMLHTFQDLSGDHVEALGLGEEFKKLNQFFYVVMRMKGYFLGEIHEGETYTMVTYPLQASGIQMYRYGYILNSKDEPVFMLSTLWILMDSVTRRIKSTKVFKNRLLEVLPDIDSVLPLNDETLENFSIDEYDFKSVKDYQVVKEDIDSNGHLNNTIYLKMSQPLLQNEKIQNFEIDFEKECFLDEKLTLSLAKSGETYIIRGDKEDQSLSFKLKINA</sequence>
<evidence type="ECO:0000259" key="2">
    <source>
        <dbReference type="Pfam" id="PF20791"/>
    </source>
</evidence>
<protein>
    <recommendedName>
        <fullName evidence="5">Acyl-ACP thioesterase</fullName>
    </recommendedName>
</protein>
<dbReference type="GO" id="GO:0006633">
    <property type="term" value="P:fatty acid biosynthetic process"/>
    <property type="evidence" value="ECO:0007669"/>
    <property type="project" value="InterPro"/>
</dbReference>
<dbReference type="Proteomes" id="UP000593591">
    <property type="component" value="Chromosome"/>
</dbReference>
<dbReference type="AlphaFoldDB" id="A0A7M1XKB6"/>
<dbReference type="EMBL" id="CP031517">
    <property type="protein sequence ID" value="QOS39445.1"/>
    <property type="molecule type" value="Genomic_DNA"/>
</dbReference>
<reference evidence="3 4" key="1">
    <citation type="submission" date="2018-08" db="EMBL/GenBank/DDBJ databases">
        <title>The first complete genome of Treponema rectale (CHPAT), a commensal spirochete of the bovine rectum.</title>
        <authorList>
            <person name="Staton G.J."/>
            <person name="Clegg S.R."/>
            <person name="Carter S.D."/>
            <person name="Radford A.D."/>
            <person name="Darby A."/>
            <person name="Hall N."/>
            <person name="Birtles R.J."/>
            <person name="Evans N.J."/>
        </authorList>
    </citation>
    <scope>NUCLEOTIDE SEQUENCE [LARGE SCALE GENOMIC DNA]</scope>
    <source>
        <strain evidence="3 4">CHPA</strain>
    </source>
</reference>
<feature type="domain" description="Acyl-ACP thioesterase-like C-terminal" evidence="2">
    <location>
        <begin position="165"/>
        <end position="239"/>
    </location>
</feature>
<evidence type="ECO:0008006" key="5">
    <source>
        <dbReference type="Google" id="ProtNLM"/>
    </source>
</evidence>
<dbReference type="GO" id="GO:0016790">
    <property type="term" value="F:thiolester hydrolase activity"/>
    <property type="evidence" value="ECO:0007669"/>
    <property type="project" value="InterPro"/>
</dbReference>
<feature type="domain" description="Acyl-ACP thioesterase N-terminal hotdog" evidence="1">
    <location>
        <begin position="24"/>
        <end position="128"/>
    </location>
</feature>
<evidence type="ECO:0000313" key="4">
    <source>
        <dbReference type="Proteomes" id="UP000593591"/>
    </source>
</evidence>
<name>A0A7M1XKB6_9SPIR</name>
<organism evidence="3 4">
    <name type="scientific">Treponema rectale</name>
    <dbReference type="NCBI Taxonomy" id="744512"/>
    <lineage>
        <taxon>Bacteria</taxon>
        <taxon>Pseudomonadati</taxon>
        <taxon>Spirochaetota</taxon>
        <taxon>Spirochaetia</taxon>
        <taxon>Spirochaetales</taxon>
        <taxon>Treponemataceae</taxon>
        <taxon>Treponema</taxon>
    </lineage>
</organism>
<dbReference type="InterPro" id="IPR029069">
    <property type="entry name" value="HotDog_dom_sf"/>
</dbReference>
<dbReference type="Gene3D" id="3.10.129.10">
    <property type="entry name" value="Hotdog Thioesterase"/>
    <property type="match status" value="2"/>
</dbReference>
<dbReference type="InterPro" id="IPR049427">
    <property type="entry name" value="Acyl-ACP_TE_C"/>
</dbReference>
<accession>A0A7M1XKB6</accession>
<dbReference type="Pfam" id="PF20791">
    <property type="entry name" value="Acyl-ACP_TE_C"/>
    <property type="match status" value="1"/>
</dbReference>
<evidence type="ECO:0000313" key="3">
    <source>
        <dbReference type="EMBL" id="QOS39445.1"/>
    </source>
</evidence>